<dbReference type="InterPro" id="IPR018488">
    <property type="entry name" value="cNMP-bd_CS"/>
</dbReference>
<evidence type="ECO:0000256" key="2">
    <source>
        <dbReference type="ARBA" id="ARBA00011881"/>
    </source>
</evidence>
<feature type="domain" description="STAS" evidence="8">
    <location>
        <begin position="349"/>
        <end position="422"/>
    </location>
</feature>
<dbReference type="PROSITE" id="PS50801">
    <property type="entry name" value="STAS"/>
    <property type="match status" value="1"/>
</dbReference>
<dbReference type="EMBL" id="FPKU01000002">
    <property type="protein sequence ID" value="SFZ85312.1"/>
    <property type="molecule type" value="Genomic_DNA"/>
</dbReference>
<dbReference type="PROSITE" id="PS50042">
    <property type="entry name" value="CNMP_BINDING_3"/>
    <property type="match status" value="1"/>
</dbReference>
<comment type="catalytic activity">
    <reaction evidence="5 6">
        <text>L-glutamine + H2O = L-glutamate + NH4(+)</text>
        <dbReference type="Rhea" id="RHEA:15889"/>
        <dbReference type="ChEBI" id="CHEBI:15377"/>
        <dbReference type="ChEBI" id="CHEBI:28938"/>
        <dbReference type="ChEBI" id="CHEBI:29985"/>
        <dbReference type="ChEBI" id="CHEBI:58359"/>
        <dbReference type="EC" id="3.5.1.2"/>
    </reaction>
</comment>
<dbReference type="OrthoDB" id="9788822at2"/>
<accession>A0A1K2HZ38</accession>
<dbReference type="GO" id="GO:0006543">
    <property type="term" value="P:L-glutamine catabolic process"/>
    <property type="evidence" value="ECO:0007669"/>
    <property type="project" value="TreeGrafter"/>
</dbReference>
<reference evidence="9 10" key="1">
    <citation type="submission" date="2016-11" db="EMBL/GenBank/DDBJ databases">
        <authorList>
            <person name="Jaros S."/>
            <person name="Januszkiewicz K."/>
            <person name="Wedrychowicz H."/>
        </authorList>
    </citation>
    <scope>NUCLEOTIDE SEQUENCE [LARGE SCALE GENOMIC DNA]</scope>
    <source>
        <strain evidence="9 10">ATCC 23634</strain>
    </source>
</reference>
<dbReference type="Proteomes" id="UP000183447">
    <property type="component" value="Unassembled WGS sequence"/>
</dbReference>
<keyword evidence="4 6" id="KW-0378">Hydrolase</keyword>
<name>A0A1K2HZ38_9HYPH</name>
<feature type="binding site" evidence="6">
    <location>
        <position position="167"/>
    </location>
    <ligand>
        <name>substrate</name>
    </ligand>
</feature>
<proteinExistence type="inferred from homology"/>
<dbReference type="CDD" id="cd00038">
    <property type="entry name" value="CAP_ED"/>
    <property type="match status" value="1"/>
</dbReference>
<keyword evidence="6" id="KW-0007">Acetylation</keyword>
<dbReference type="GO" id="GO:0006537">
    <property type="term" value="P:glutamate biosynthetic process"/>
    <property type="evidence" value="ECO:0007669"/>
    <property type="project" value="TreeGrafter"/>
</dbReference>
<dbReference type="SUPFAM" id="SSF56601">
    <property type="entry name" value="beta-lactamase/transpeptidase-like"/>
    <property type="match status" value="1"/>
</dbReference>
<comment type="subunit">
    <text evidence="2 6">Homotetramer.</text>
</comment>
<dbReference type="HAMAP" id="MF_00313">
    <property type="entry name" value="Glutaminase"/>
    <property type="match status" value="1"/>
</dbReference>
<dbReference type="SMART" id="SM00100">
    <property type="entry name" value="cNMP"/>
    <property type="match status" value="1"/>
</dbReference>
<evidence type="ECO:0000256" key="1">
    <source>
        <dbReference type="ARBA" id="ARBA00011076"/>
    </source>
</evidence>
<dbReference type="RefSeq" id="WP_072343419.1">
    <property type="nucleotide sequence ID" value="NZ_FPKU01000002.1"/>
</dbReference>
<dbReference type="GO" id="GO:0004359">
    <property type="term" value="F:glutaminase activity"/>
    <property type="evidence" value="ECO:0007669"/>
    <property type="project" value="UniProtKB-UniRule"/>
</dbReference>
<evidence type="ECO:0000259" key="7">
    <source>
        <dbReference type="PROSITE" id="PS50042"/>
    </source>
</evidence>
<dbReference type="SUPFAM" id="SSF52091">
    <property type="entry name" value="SpoIIaa-like"/>
    <property type="match status" value="1"/>
</dbReference>
<feature type="binding site" evidence="6">
    <location>
        <position position="243"/>
    </location>
    <ligand>
        <name>substrate</name>
    </ligand>
</feature>
<comment type="similarity">
    <text evidence="1 6">Belongs to the glutaminase family.</text>
</comment>
<evidence type="ECO:0000313" key="10">
    <source>
        <dbReference type="Proteomes" id="UP000183447"/>
    </source>
</evidence>
<dbReference type="Gene3D" id="3.40.710.10">
    <property type="entry name" value="DD-peptidase/beta-lactamase superfamily"/>
    <property type="match status" value="1"/>
</dbReference>
<dbReference type="InterPro" id="IPR000595">
    <property type="entry name" value="cNMP-bd_dom"/>
</dbReference>
<dbReference type="InterPro" id="IPR012338">
    <property type="entry name" value="Beta-lactam/transpept-like"/>
</dbReference>
<feature type="domain" description="Cyclic nucleotide-binding" evidence="7">
    <location>
        <begin position="464"/>
        <end position="566"/>
    </location>
</feature>
<dbReference type="PROSITE" id="PS00889">
    <property type="entry name" value="CNMP_BINDING_2"/>
    <property type="match status" value="1"/>
</dbReference>
<dbReference type="InterPro" id="IPR015868">
    <property type="entry name" value="Glutaminase"/>
</dbReference>
<evidence type="ECO:0000256" key="4">
    <source>
        <dbReference type="ARBA" id="ARBA00022801"/>
    </source>
</evidence>
<feature type="binding site" evidence="6">
    <location>
        <position position="261"/>
    </location>
    <ligand>
        <name>substrate</name>
    </ligand>
</feature>
<dbReference type="Gene3D" id="3.30.750.24">
    <property type="entry name" value="STAS domain"/>
    <property type="match status" value="1"/>
</dbReference>
<dbReference type="SUPFAM" id="SSF51206">
    <property type="entry name" value="cAMP-binding domain-like"/>
    <property type="match status" value="1"/>
</dbReference>
<protein>
    <recommendedName>
        <fullName evidence="3 6">Glutaminase</fullName>
        <ecNumber evidence="3 6">3.5.1.2</ecNumber>
    </recommendedName>
</protein>
<dbReference type="Pfam" id="PF01740">
    <property type="entry name" value="STAS"/>
    <property type="match status" value="1"/>
</dbReference>
<dbReference type="Pfam" id="PF00027">
    <property type="entry name" value="cNMP_binding"/>
    <property type="match status" value="1"/>
</dbReference>
<dbReference type="EC" id="3.5.1.2" evidence="3 6"/>
<evidence type="ECO:0000259" key="8">
    <source>
        <dbReference type="PROSITE" id="PS50801"/>
    </source>
</evidence>
<feature type="binding site" evidence="6">
    <location>
        <position position="66"/>
    </location>
    <ligand>
        <name>substrate</name>
    </ligand>
</feature>
<dbReference type="PANTHER" id="PTHR12544:SF29">
    <property type="entry name" value="GLUTAMINASE"/>
    <property type="match status" value="1"/>
</dbReference>
<evidence type="ECO:0000256" key="3">
    <source>
        <dbReference type="ARBA" id="ARBA00012918"/>
    </source>
</evidence>
<dbReference type="NCBIfam" id="TIGR03814">
    <property type="entry name" value="Gln_ase"/>
    <property type="match status" value="1"/>
</dbReference>
<evidence type="ECO:0000256" key="6">
    <source>
        <dbReference type="HAMAP-Rule" id="MF_00313"/>
    </source>
</evidence>
<sequence>MAFALPVDSYLQTLHDRHKANRTGKLADYIPELTRIAPDLFGLAFVTMDGHIYEAGDTKARFTIQSISKPLIYGMALEEHGREAVLKRIGVEPSGEAFNSIAFDERNNRPFNPMVNAGAIAATALVKGADHAERFARILETFERFVGRRLEIDEDVYRSESLTGHRNRAIAYLELNFGMIDGDVDAHLDLYFRQCSLLVDTVDLALIGATLANGGVNPVTGERALSSDNVRAVLSVMNTCGMYDYAGGWQFDVGLPAKSGVGGGIAAVLPGHLGIGTFSPRLDAVGNSERGVKVCEDISRSFRLHLFEDRGQRQSPIRRIYRGTDIRSSRVRRRAEIDALDHYGHAIGVVELQGDVHFMEAEAITRRIRTDLGSLACIILDMSRVRRVDGVAEALLASFAAAFAGSATELAVVSGSPRLRELGGANGFPAVDEALEHFEDVLLARVIPQEQAAPEQVPIESFALLAEWPDDLRARLAGILCPRAVKAGEVLIAAGSQATALFFLTSGRVTVSIAVDGGKRRRISTIDPGNVFGELALFGSARRTADVIAQTDGEVLLLSGATLADIEASDPRLHLALALAVGRSLADRLARANREIQVLAR</sequence>
<feature type="binding site" evidence="6">
    <location>
        <position position="116"/>
    </location>
    <ligand>
        <name>substrate</name>
    </ligand>
</feature>
<dbReference type="InterPro" id="IPR018490">
    <property type="entry name" value="cNMP-bd_dom_sf"/>
</dbReference>
<dbReference type="Gene3D" id="2.60.120.10">
    <property type="entry name" value="Jelly Rolls"/>
    <property type="match status" value="1"/>
</dbReference>
<dbReference type="STRING" id="665118.SAMN02983003_2504"/>
<dbReference type="Pfam" id="PF04960">
    <property type="entry name" value="Glutaminase"/>
    <property type="match status" value="1"/>
</dbReference>
<dbReference type="PANTHER" id="PTHR12544">
    <property type="entry name" value="GLUTAMINASE"/>
    <property type="match status" value="1"/>
</dbReference>
<dbReference type="InterPro" id="IPR014710">
    <property type="entry name" value="RmlC-like_jellyroll"/>
</dbReference>
<evidence type="ECO:0000256" key="5">
    <source>
        <dbReference type="ARBA" id="ARBA00049534"/>
    </source>
</evidence>
<feature type="binding site" evidence="6">
    <location>
        <position position="191"/>
    </location>
    <ligand>
        <name>substrate</name>
    </ligand>
</feature>
<dbReference type="FunFam" id="3.40.710.10:FF:000005">
    <property type="entry name" value="Glutaminase"/>
    <property type="match status" value="1"/>
</dbReference>
<dbReference type="InterPro" id="IPR002645">
    <property type="entry name" value="STAS_dom"/>
</dbReference>
<feature type="binding site" evidence="6">
    <location>
        <position position="160"/>
    </location>
    <ligand>
        <name>substrate</name>
    </ligand>
</feature>
<evidence type="ECO:0000313" key="9">
    <source>
        <dbReference type="EMBL" id="SFZ85312.1"/>
    </source>
</evidence>
<gene>
    <name evidence="6" type="primary">glsA</name>
    <name evidence="9" type="ORF">SAMN02983003_2504</name>
</gene>
<keyword evidence="10" id="KW-1185">Reference proteome</keyword>
<dbReference type="AlphaFoldDB" id="A0A1K2HZ38"/>
<dbReference type="InterPro" id="IPR036513">
    <property type="entry name" value="STAS_dom_sf"/>
</dbReference>
<organism evidence="9 10">
    <name type="scientific">Devosia enhydra</name>
    <dbReference type="NCBI Taxonomy" id="665118"/>
    <lineage>
        <taxon>Bacteria</taxon>
        <taxon>Pseudomonadati</taxon>
        <taxon>Pseudomonadota</taxon>
        <taxon>Alphaproteobacteria</taxon>
        <taxon>Hyphomicrobiales</taxon>
        <taxon>Devosiaceae</taxon>
        <taxon>Devosia</taxon>
    </lineage>
</organism>